<dbReference type="PANTHER" id="PTHR43585">
    <property type="entry name" value="FUMIPYRROLE BIOSYNTHESIS PROTEIN C"/>
    <property type="match status" value="1"/>
</dbReference>
<evidence type="ECO:0000313" key="7">
    <source>
        <dbReference type="Proteomes" id="UP001589718"/>
    </source>
</evidence>
<dbReference type="Proteomes" id="UP001589718">
    <property type="component" value="Unassembled WGS sequence"/>
</dbReference>
<feature type="domain" description="ATP-grasp" evidence="5">
    <location>
        <begin position="115"/>
        <end position="313"/>
    </location>
</feature>
<keyword evidence="7" id="KW-1185">Reference proteome</keyword>
<reference evidence="6 7" key="1">
    <citation type="submission" date="2024-09" db="EMBL/GenBank/DDBJ databases">
        <authorList>
            <person name="Sun Q."/>
            <person name="Mori K."/>
        </authorList>
    </citation>
    <scope>NUCLEOTIDE SEQUENCE [LARGE SCALE GENOMIC DNA]</scope>
    <source>
        <strain evidence="6 7">JCM 4362</strain>
    </source>
</reference>
<dbReference type="PROSITE" id="PS50975">
    <property type="entry name" value="ATP_GRASP"/>
    <property type="match status" value="1"/>
</dbReference>
<keyword evidence="3 4" id="KW-0067">ATP-binding</keyword>
<protein>
    <submittedName>
        <fullName evidence="6">ATP-grasp domain-containing protein</fullName>
    </submittedName>
</protein>
<gene>
    <name evidence="6" type="ORF">ACFFTU_29640</name>
</gene>
<dbReference type="InterPro" id="IPR052032">
    <property type="entry name" value="ATP-dep_AA_Ligase"/>
</dbReference>
<comment type="caution">
    <text evidence="6">The sequence shown here is derived from an EMBL/GenBank/DDBJ whole genome shotgun (WGS) entry which is preliminary data.</text>
</comment>
<evidence type="ECO:0000256" key="1">
    <source>
        <dbReference type="ARBA" id="ARBA00022598"/>
    </source>
</evidence>
<evidence type="ECO:0000256" key="2">
    <source>
        <dbReference type="ARBA" id="ARBA00022741"/>
    </source>
</evidence>
<name>A0ABV5PLL5_STRCM</name>
<proteinExistence type="predicted"/>
<accession>A0ABV5PLL5</accession>
<evidence type="ECO:0000256" key="3">
    <source>
        <dbReference type="ARBA" id="ARBA00022840"/>
    </source>
</evidence>
<evidence type="ECO:0000256" key="4">
    <source>
        <dbReference type="PROSITE-ProRule" id="PRU00409"/>
    </source>
</evidence>
<evidence type="ECO:0000259" key="5">
    <source>
        <dbReference type="PROSITE" id="PS50975"/>
    </source>
</evidence>
<dbReference type="Pfam" id="PF13535">
    <property type="entry name" value="ATP-grasp_4"/>
    <property type="match status" value="1"/>
</dbReference>
<dbReference type="PANTHER" id="PTHR43585:SF2">
    <property type="entry name" value="ATP-GRASP ENZYME FSQD"/>
    <property type="match status" value="1"/>
</dbReference>
<dbReference type="SUPFAM" id="SSF56059">
    <property type="entry name" value="Glutathione synthetase ATP-binding domain-like"/>
    <property type="match status" value="1"/>
</dbReference>
<sequence>MVRGHVALVDASPACLSGGLVAAFKEAGYACVHVQSTAVRPKLYQKVVPTGFVAEVVHRGDLDETLRELSRYDLRAVIPDSEYGVGFADLLSERLGLLTNGTAGSLARRDKYVMVEKIKAAGLRGARQLLVKNAEELERWHRELAGKIVVKPVSSAGSDGIHYCDTPEEAVRAYRSLAGTQDVFSLRNDTVLAQEYLAGPEYAINMVSRDGKHHVCDVWNATHITANGVLDLCDGLVLQPYEGEKIEQAVRYAEQVLDALDILHGPSHVQIRMTPSGPCVIEVAARMGGGNTAHYARMGTGESQLNWTVYAYVDPETFLARHQERYQVKHFVAGAPMISPVEGTLRAYRGLDRVKSLESYHGLREFVRGGEPIVPTVNDFTYALLVELRHEVQETVLRDLATVRYLDGADFYDVGPR</sequence>
<dbReference type="EMBL" id="JBHMCR010000019">
    <property type="protein sequence ID" value="MFB9524112.1"/>
    <property type="molecule type" value="Genomic_DNA"/>
</dbReference>
<evidence type="ECO:0000313" key="6">
    <source>
        <dbReference type="EMBL" id="MFB9524112.1"/>
    </source>
</evidence>
<dbReference type="InterPro" id="IPR011761">
    <property type="entry name" value="ATP-grasp"/>
</dbReference>
<keyword evidence="2 4" id="KW-0547">Nucleotide-binding</keyword>
<keyword evidence="1" id="KW-0436">Ligase</keyword>
<organism evidence="6 7">
    <name type="scientific">Streptomyces cremeus</name>
    <dbReference type="NCBI Taxonomy" id="66881"/>
    <lineage>
        <taxon>Bacteria</taxon>
        <taxon>Bacillati</taxon>
        <taxon>Actinomycetota</taxon>
        <taxon>Actinomycetes</taxon>
        <taxon>Kitasatosporales</taxon>
        <taxon>Streptomycetaceae</taxon>
        <taxon>Streptomyces</taxon>
    </lineage>
</organism>
<dbReference type="RefSeq" id="WP_345218204.1">
    <property type="nucleotide sequence ID" value="NZ_BAAAXE010000001.1"/>
</dbReference>
<dbReference type="Gene3D" id="3.30.470.20">
    <property type="entry name" value="ATP-grasp fold, B domain"/>
    <property type="match status" value="1"/>
</dbReference>